<dbReference type="SUPFAM" id="SSF50998">
    <property type="entry name" value="Quinoprotein alcohol dehydrogenase-like"/>
    <property type="match status" value="1"/>
</dbReference>
<dbReference type="Proteomes" id="UP000557872">
    <property type="component" value="Unassembled WGS sequence"/>
</dbReference>
<evidence type="ECO:0000256" key="3">
    <source>
        <dbReference type="SAM" id="MobiDB-lite"/>
    </source>
</evidence>
<feature type="compositionally biased region" description="Polar residues" evidence="3">
    <location>
        <begin position="749"/>
        <end position="758"/>
    </location>
</feature>
<dbReference type="InterPro" id="IPR006558">
    <property type="entry name" value="LamG-like"/>
</dbReference>
<dbReference type="SUPFAM" id="SSF49899">
    <property type="entry name" value="Concanavalin A-like lectins/glucanases"/>
    <property type="match status" value="2"/>
</dbReference>
<dbReference type="InterPro" id="IPR015943">
    <property type="entry name" value="WD40/YVTN_repeat-like_dom_sf"/>
</dbReference>
<dbReference type="InterPro" id="IPR013783">
    <property type="entry name" value="Ig-like_fold"/>
</dbReference>
<keyword evidence="6" id="KW-1185">Reference proteome</keyword>
<dbReference type="InterPro" id="IPR013320">
    <property type="entry name" value="ConA-like_dom_sf"/>
</dbReference>
<evidence type="ECO:0000259" key="4">
    <source>
        <dbReference type="SMART" id="SM00560"/>
    </source>
</evidence>
<gene>
    <name evidence="5" type="ORF">HW115_17315</name>
</gene>
<evidence type="ECO:0000256" key="1">
    <source>
        <dbReference type="ARBA" id="ARBA00022729"/>
    </source>
</evidence>
<dbReference type="InterPro" id="IPR029063">
    <property type="entry name" value="SAM-dependent_MTases_sf"/>
</dbReference>
<dbReference type="SMART" id="SM00564">
    <property type="entry name" value="PQQ"/>
    <property type="match status" value="3"/>
</dbReference>
<dbReference type="Gene3D" id="2.60.120.200">
    <property type="match status" value="2"/>
</dbReference>
<dbReference type="Pfam" id="PF13385">
    <property type="entry name" value="Laminin_G_3"/>
    <property type="match status" value="2"/>
</dbReference>
<feature type="compositionally biased region" description="Basic and acidic residues" evidence="3">
    <location>
        <begin position="724"/>
        <end position="738"/>
    </location>
</feature>
<dbReference type="InterPro" id="IPR018391">
    <property type="entry name" value="PQQ_b-propeller_rpt"/>
</dbReference>
<dbReference type="RefSeq" id="WP_178934394.1">
    <property type="nucleotide sequence ID" value="NZ_JACBAZ010000011.1"/>
</dbReference>
<dbReference type="Gene3D" id="2.130.10.10">
    <property type="entry name" value="YVTN repeat-like/Quinoprotein amine dehydrogenase"/>
    <property type="match status" value="1"/>
</dbReference>
<dbReference type="Gene3D" id="3.40.50.150">
    <property type="entry name" value="Vaccinia Virus protein VP39"/>
    <property type="match status" value="1"/>
</dbReference>
<reference evidence="5 6" key="1">
    <citation type="submission" date="2020-07" db="EMBL/GenBank/DDBJ databases">
        <title>Roseicoccus Jingziensis gen. nov., sp. nov., isolated from coastal seawater.</title>
        <authorList>
            <person name="Feng X."/>
        </authorList>
    </citation>
    <scope>NUCLEOTIDE SEQUENCE [LARGE SCALE GENOMIC DNA]</scope>
    <source>
        <strain evidence="5 6">N1E253</strain>
    </source>
</reference>
<proteinExistence type="predicted"/>
<dbReference type="SMART" id="SM00560">
    <property type="entry name" value="LamGL"/>
    <property type="match status" value="1"/>
</dbReference>
<evidence type="ECO:0000313" key="5">
    <source>
        <dbReference type="EMBL" id="NWK57383.1"/>
    </source>
</evidence>
<dbReference type="SUPFAM" id="SSF53335">
    <property type="entry name" value="S-adenosyl-L-methionine-dependent methyltransferases"/>
    <property type="match status" value="1"/>
</dbReference>
<dbReference type="InterPro" id="IPR011047">
    <property type="entry name" value="Quinoprotein_ADH-like_sf"/>
</dbReference>
<sequence>MNENKHTRGQIKKALGSAAVSGMIGVLGFGLTNASAEVSRNQLLGYYPMNGDSQDHSNAVGGSSSANDAVWSDASVYQNGMFGQAATVGDGAGGHYLSASGAEYVFGSGSFSVVYWVNVSGAVSSDPVLIAGGGKNWSSSGGTLGWVSTISDDNIKANVSDGSTRKDTSWVDLDPGAGSWSLVALVVDRDAGVLSNYVLDDNVTTIGDDASAPSSQSIAGLGSFTGSNNQIVMGQDGDGAGYGSSYPGLPATGIDDVSIWGRALSQDEIQAIYTSGRAGQPLGNILSALQVSLDDQSGEVQLDWDAYDLAGLTSPEIRVSRDGSVIATLAADRATFTDSPSPPRYADVVYQYSVALYDGGDVVADSLVSAELQWDLEGLPQNLSATADSLTGQVTLMWAAVGSGFQADGVQVFRDDALIATLALGASSYVDTPPLPVNQPVTYTYKLRAYGGWQGGGHTDISAQATLSPGGLANGLIANYRFEDGFKDTASAAVVHPGAPVNRPAISGNGVYGHAVTFSDQLQQGIWVADHDALDFGDTGDFTVSFWMKRWGVMNSSLPNGEAGDGVLICKQNWSNGASPGWGVYATSDGGVKWNIAGSSRKSGDIASGASGLADGRWHHILVSCSRSASARCFVDGQFVKAINISGAGSVDNALPLAMGLDGNGNYSWKGEMDEVAVWNRALGDNEAIDVFRASTKGLALSGKSIVDSDADGMDDAWEKSHFGDLSQHADGDADRDGLSNYREFAEGSNPSSPQFSAVSRVSEVEIDGQSYPVLHYMRPELDGDISYVPEASADLANWMSGEGRFIPHGNPIDLGNGQREYQLRYYQSVDAVATGRVMMRVRMESRYQAAIAETIEPTVELRNGQAIVSWTTAQPTVTVINYGADGQTTSRYEDYTLKTHHEVVINMDAGKEFTYTVIQVGVDGIESRSKTYTVSGLWDYSPPPVPEQFGYDSGGNWSARADEILSQPGILDRGYCLDYLCGDGRLAYELARKSQMVVIGVEDTQAEVDAARAFLVARGVYGSRVSIVLASDLSQLPFAPDFFNLIVSQSHMAQAGDFEMLKSAVEFHSIPGRGWVAGLKEGEVYAEQKAERAGTGVWSMSYGNPSNTASSTEEFSGKTTMGGFELRWLGSPGPELAWDRQTAEQPPLAMNGRFYCQGRGRILALDSHNGCVLWSKELDDAQRFNMLRDAGNLSADADAVWLSLRKECWRMDGDTGQLTSFPLVEGPRSDLDYCWNYVCSTDGHLLGSASVDEAFYKGHWGSQFWYSHVGGSLANQVMSDNLFSINPSDASVNWAYQEGLILSVTITVGDGKIYFLETRNESAVAGVSRRLATGTWKQDLYLVCLDLASGAKLWEKESSFSGGTQTVFLMYDGESKRVILSAGDGGTNYLYGYDPADGSPVWNQSAACYKTDHGGKNQHPVIVNGEVLLTPNVFDALTGVLKRSDIPKNNGQGCNTYWGSKNLLFYRTGYSGQGLSMWPIRGGSRSGIEQVKGACWLNWAPADGIFLIQEKSAGCSCGQWVHISQGWGPKQN</sequence>
<evidence type="ECO:0000313" key="6">
    <source>
        <dbReference type="Proteomes" id="UP000557872"/>
    </source>
</evidence>
<accession>A0A851GIQ8</accession>
<organism evidence="5 6">
    <name type="scientific">Oceaniferula marina</name>
    <dbReference type="NCBI Taxonomy" id="2748318"/>
    <lineage>
        <taxon>Bacteria</taxon>
        <taxon>Pseudomonadati</taxon>
        <taxon>Verrucomicrobiota</taxon>
        <taxon>Verrucomicrobiia</taxon>
        <taxon>Verrucomicrobiales</taxon>
        <taxon>Verrucomicrobiaceae</taxon>
        <taxon>Oceaniferula</taxon>
    </lineage>
</organism>
<dbReference type="Gene3D" id="2.60.40.10">
    <property type="entry name" value="Immunoglobulins"/>
    <property type="match status" value="1"/>
</dbReference>
<dbReference type="SUPFAM" id="SSF69322">
    <property type="entry name" value="Tricorn protease domain 2"/>
    <property type="match status" value="1"/>
</dbReference>
<dbReference type="EMBL" id="JACBAZ010000011">
    <property type="protein sequence ID" value="NWK57383.1"/>
    <property type="molecule type" value="Genomic_DNA"/>
</dbReference>
<evidence type="ECO:0000256" key="2">
    <source>
        <dbReference type="ARBA" id="ARBA00023157"/>
    </source>
</evidence>
<name>A0A851GIQ8_9BACT</name>
<feature type="region of interest" description="Disordered" evidence="3">
    <location>
        <begin position="724"/>
        <end position="758"/>
    </location>
</feature>
<protein>
    <recommendedName>
        <fullName evidence="4">LamG-like jellyroll fold domain-containing protein</fullName>
    </recommendedName>
</protein>
<feature type="domain" description="LamG-like jellyroll fold" evidence="4">
    <location>
        <begin position="540"/>
        <end position="686"/>
    </location>
</feature>
<keyword evidence="1" id="KW-0732">Signal</keyword>
<keyword evidence="2" id="KW-1015">Disulfide bond</keyword>
<comment type="caution">
    <text evidence="5">The sequence shown here is derived from an EMBL/GenBank/DDBJ whole genome shotgun (WGS) entry which is preliminary data.</text>
</comment>